<evidence type="ECO:0000313" key="2">
    <source>
        <dbReference type="Proteomes" id="UP000824334"/>
    </source>
</evidence>
<evidence type="ECO:0008006" key="3">
    <source>
        <dbReference type="Google" id="ProtNLM"/>
    </source>
</evidence>
<dbReference type="Proteomes" id="UP000824334">
    <property type="component" value="Chromosome"/>
</dbReference>
<dbReference type="EMBL" id="CP080034">
    <property type="protein sequence ID" value="QYC11489.1"/>
    <property type="molecule type" value="Genomic_DNA"/>
</dbReference>
<accession>A0ABX8TPX3</accession>
<dbReference type="RefSeq" id="WP_219354068.1">
    <property type="nucleotide sequence ID" value="NZ_CP080034.1"/>
</dbReference>
<keyword evidence="2" id="KW-1185">Reference proteome</keyword>
<organism evidence="1 2">
    <name type="scientific">Brevundimonas nasdae</name>
    <dbReference type="NCBI Taxonomy" id="172043"/>
    <lineage>
        <taxon>Bacteria</taxon>
        <taxon>Pseudomonadati</taxon>
        <taxon>Pseudomonadota</taxon>
        <taxon>Alphaproteobacteria</taxon>
        <taxon>Caulobacterales</taxon>
        <taxon>Caulobacteraceae</taxon>
        <taxon>Brevundimonas</taxon>
    </lineage>
</organism>
<proteinExistence type="predicted"/>
<sequence>MSDWTVTHIDEPLLSFGFNQKTEHPKDGLFLFGPPASNQNPARMDVGVIGTSDGIRRYETWVRALAATIAAPGSGREENKTMWPGFQAAFGVPWPATPFAKITIDGDLLSRSIRSEDRHDGIFRAVDVYGDALRKYLREQEGRPQFWFAVIPEEVHRYGRPKSVVPRDQREKASGTIGRRAAKSILSAGSLFIEEMEAAALYEYELNFHNQLKARLLDTGQVLQVVRETTLTPSEFEEGARRSLQDPASVAWNLATTSFYKAGGRPWRVAGVREGVCYVGLVFKHIESAKGRDNACCGAQMFLDSGEGVVFKGAVGPWFSSTDHSFHLSREKAAELMGMVIASYIEMHGRPPSELFIHGKTWFETAEWEGFQSTVPPETKLIGIRIRRQNELKLFRYGSRPVLRGTAILASDRRAYLWTTGFTPRLNTYPGREVPNPITVDIVHGEADIRQVLTDLMALTKLNFNNASFADGLPVTLRFADLTGEILTAGPADATAPLPFRFYI</sequence>
<gene>
    <name evidence="1" type="ORF">KWG56_05800</name>
</gene>
<reference evidence="1 2" key="1">
    <citation type="submission" date="2021-07" db="EMBL/GenBank/DDBJ databases">
        <title>Isolation and characterization of bacteria from a gold mining with a capacity of golden bioaccumulation.</title>
        <authorList>
            <person name="Yang X.J."/>
        </authorList>
    </citation>
    <scope>NUCLEOTIDE SEQUENCE [LARGE SCALE GENOMIC DNA]</scope>
    <source>
        <strain evidence="1 2">Au29</strain>
    </source>
</reference>
<dbReference type="CDD" id="cd04659">
    <property type="entry name" value="Piwi_piwi-like_ProArk"/>
    <property type="match status" value="1"/>
</dbReference>
<name>A0ABX8TPX3_9CAUL</name>
<evidence type="ECO:0000313" key="1">
    <source>
        <dbReference type="EMBL" id="QYC11489.1"/>
    </source>
</evidence>
<protein>
    <recommendedName>
        <fullName evidence="3">Piwi domain-containing protein</fullName>
    </recommendedName>
</protein>
<dbReference type="GeneID" id="94374769"/>